<feature type="non-terminal residue" evidence="2">
    <location>
        <position position="1"/>
    </location>
</feature>
<protein>
    <submittedName>
        <fullName evidence="2">4-hydroxy-tetrahydrodipicolinate reductase</fullName>
    </submittedName>
</protein>
<evidence type="ECO:0000313" key="2">
    <source>
        <dbReference type="EMBL" id="RII96583.1"/>
    </source>
</evidence>
<comment type="caution">
    <text evidence="2">The sequence shown here is derived from an EMBL/GenBank/DDBJ whole genome shotgun (WGS) entry which is preliminary data.</text>
</comment>
<organism evidence="2 3">
    <name type="scientific">Clavibacter nebraskensis</name>
    <dbReference type="NCBI Taxonomy" id="31963"/>
    <lineage>
        <taxon>Bacteria</taxon>
        <taxon>Bacillati</taxon>
        <taxon>Actinomycetota</taxon>
        <taxon>Actinomycetes</taxon>
        <taxon>Micrococcales</taxon>
        <taxon>Microbacteriaceae</taxon>
        <taxon>Clavibacter</taxon>
    </lineage>
</organism>
<sequence>LIDLDGSRERATQAAAAGAASGPVDDGGPSGQAATVTSA</sequence>
<evidence type="ECO:0000313" key="3">
    <source>
        <dbReference type="Proteomes" id="UP000265361"/>
    </source>
</evidence>
<proteinExistence type="predicted"/>
<accession>A0A399NQY5</accession>
<reference evidence="2 3" key="1">
    <citation type="submission" date="2018-08" db="EMBL/GenBank/DDBJ databases">
        <title>Genome Sequence of Clavibacter michiganensis Subspecies type strains, and the Atypical Peach-Colored Strains Isolated from Tomato.</title>
        <authorList>
            <person name="Osdaghi E."/>
            <person name="Portier P."/>
            <person name="Briand M."/>
            <person name="Jacques M.-A."/>
        </authorList>
    </citation>
    <scope>NUCLEOTIDE SEQUENCE [LARGE SCALE GENOMIC DNA]</scope>
    <source>
        <strain evidence="2 3">CFBP 7577</strain>
    </source>
</reference>
<dbReference type="Proteomes" id="UP000265361">
    <property type="component" value="Unassembled WGS sequence"/>
</dbReference>
<dbReference type="EMBL" id="QWED01001093">
    <property type="protein sequence ID" value="RII96583.1"/>
    <property type="molecule type" value="Genomic_DNA"/>
</dbReference>
<feature type="region of interest" description="Disordered" evidence="1">
    <location>
        <begin position="1"/>
        <end position="39"/>
    </location>
</feature>
<feature type="compositionally biased region" description="Basic and acidic residues" evidence="1">
    <location>
        <begin position="1"/>
        <end position="11"/>
    </location>
</feature>
<name>A0A399NQY5_9MICO</name>
<dbReference type="AlphaFoldDB" id="A0A399NQY5"/>
<gene>
    <name evidence="2" type="ORF">DZF97_17700</name>
</gene>
<evidence type="ECO:0000256" key="1">
    <source>
        <dbReference type="SAM" id="MobiDB-lite"/>
    </source>
</evidence>